<dbReference type="SUPFAM" id="SSF55729">
    <property type="entry name" value="Acyl-CoA N-acyltransferases (Nat)"/>
    <property type="match status" value="1"/>
</dbReference>
<dbReference type="PROSITE" id="PS51186">
    <property type="entry name" value="GNAT"/>
    <property type="match status" value="1"/>
</dbReference>
<proteinExistence type="inferred from homology"/>
<dbReference type="GO" id="GO:0008999">
    <property type="term" value="F:protein-N-terminal-alanine acetyltransferase activity"/>
    <property type="evidence" value="ECO:0007669"/>
    <property type="project" value="TreeGrafter"/>
</dbReference>
<evidence type="ECO:0000256" key="3">
    <source>
        <dbReference type="ARBA" id="ARBA00038502"/>
    </source>
</evidence>
<dbReference type="RefSeq" id="WP_094235575.1">
    <property type="nucleotide sequence ID" value="NZ_CP022657.1"/>
</dbReference>
<evidence type="ECO:0000256" key="1">
    <source>
        <dbReference type="ARBA" id="ARBA00022679"/>
    </source>
</evidence>
<gene>
    <name evidence="5" type="ORF">CIG75_04535</name>
</gene>
<sequence length="175" mass="19792">MIRIKLLELSDAEGLLALNLRNREFFKPFLPTRAEELYTLDGQLKGIENNLAKRELDQHYAFGIYLKESGELIGTVTLMDVLRGALQSCFIGYYLDEQHNGKGYMSAAVRLAVEYGFQTLGLHRIEAGVMPHNLGSIKVLERAGFQKEGIARKNVKINGKWEDHQVLAILNEDDL</sequence>
<reference evidence="5 6" key="1">
    <citation type="journal article" date="2015" name="Int. J. Syst. Evol. Microbiol.">
        <title>Tumebacillus algifaecis sp. nov., isolated from decomposing algal scum.</title>
        <authorList>
            <person name="Wu Y.F."/>
            <person name="Zhang B."/>
            <person name="Xing P."/>
            <person name="Wu Q.L."/>
            <person name="Liu S.J."/>
        </authorList>
    </citation>
    <scope>NUCLEOTIDE SEQUENCE [LARGE SCALE GENOMIC DNA]</scope>
    <source>
        <strain evidence="5 6">THMBR28</strain>
    </source>
</reference>
<evidence type="ECO:0000313" key="6">
    <source>
        <dbReference type="Proteomes" id="UP000214688"/>
    </source>
</evidence>
<accession>A0A223CYC2</accession>
<evidence type="ECO:0000259" key="4">
    <source>
        <dbReference type="PROSITE" id="PS51186"/>
    </source>
</evidence>
<keyword evidence="6" id="KW-1185">Reference proteome</keyword>
<dbReference type="PANTHER" id="PTHR43792:SF8">
    <property type="entry name" value="[RIBOSOMAL PROTEIN US5]-ALANINE N-ACETYLTRANSFERASE"/>
    <property type="match status" value="1"/>
</dbReference>
<comment type="similarity">
    <text evidence="3">Belongs to the acetyltransferase family. RimJ subfamily.</text>
</comment>
<keyword evidence="1 5" id="KW-0808">Transferase</keyword>
<evidence type="ECO:0000256" key="2">
    <source>
        <dbReference type="ARBA" id="ARBA00023315"/>
    </source>
</evidence>
<dbReference type="Proteomes" id="UP000214688">
    <property type="component" value="Chromosome"/>
</dbReference>
<dbReference type="OrthoDB" id="9795206at2"/>
<dbReference type="InterPro" id="IPR051531">
    <property type="entry name" value="N-acetyltransferase"/>
</dbReference>
<keyword evidence="2" id="KW-0012">Acyltransferase</keyword>
<name>A0A223CYC2_9BACL</name>
<organism evidence="5 6">
    <name type="scientific">Tumebacillus algifaecis</name>
    <dbReference type="NCBI Taxonomy" id="1214604"/>
    <lineage>
        <taxon>Bacteria</taxon>
        <taxon>Bacillati</taxon>
        <taxon>Bacillota</taxon>
        <taxon>Bacilli</taxon>
        <taxon>Bacillales</taxon>
        <taxon>Alicyclobacillaceae</taxon>
        <taxon>Tumebacillus</taxon>
    </lineage>
</organism>
<evidence type="ECO:0000313" key="5">
    <source>
        <dbReference type="EMBL" id="ASS74322.1"/>
    </source>
</evidence>
<dbReference type="PANTHER" id="PTHR43792">
    <property type="entry name" value="GNAT FAMILY, PUTATIVE (AFU_ORTHOLOGUE AFUA_3G00765)-RELATED-RELATED"/>
    <property type="match status" value="1"/>
</dbReference>
<dbReference type="Gene3D" id="3.40.630.30">
    <property type="match status" value="1"/>
</dbReference>
<dbReference type="KEGG" id="tab:CIG75_04535"/>
<dbReference type="GO" id="GO:0005737">
    <property type="term" value="C:cytoplasm"/>
    <property type="evidence" value="ECO:0007669"/>
    <property type="project" value="TreeGrafter"/>
</dbReference>
<dbReference type="InterPro" id="IPR016181">
    <property type="entry name" value="Acyl_CoA_acyltransferase"/>
</dbReference>
<dbReference type="Pfam" id="PF13302">
    <property type="entry name" value="Acetyltransf_3"/>
    <property type="match status" value="1"/>
</dbReference>
<feature type="domain" description="N-acetyltransferase" evidence="4">
    <location>
        <begin position="24"/>
        <end position="172"/>
    </location>
</feature>
<protein>
    <submittedName>
        <fullName evidence="5">RimJ/RimL family protein N-acetyltransferase</fullName>
    </submittedName>
</protein>
<dbReference type="AlphaFoldDB" id="A0A223CYC2"/>
<dbReference type="InterPro" id="IPR000182">
    <property type="entry name" value="GNAT_dom"/>
</dbReference>
<dbReference type="EMBL" id="CP022657">
    <property type="protein sequence ID" value="ASS74322.1"/>
    <property type="molecule type" value="Genomic_DNA"/>
</dbReference>